<proteinExistence type="predicted"/>
<keyword evidence="3" id="KW-1185">Reference proteome</keyword>
<dbReference type="Proteomes" id="UP000185491">
    <property type="component" value="Chromosome"/>
</dbReference>
<dbReference type="InterPro" id="IPR010982">
    <property type="entry name" value="Lambda_DNA-bd_dom_sf"/>
</dbReference>
<dbReference type="SUPFAM" id="SSF47413">
    <property type="entry name" value="lambda repressor-like DNA-binding domains"/>
    <property type="match status" value="1"/>
</dbReference>
<name>A0A1L7D6L7_9CORY</name>
<dbReference type="STRING" id="161895.CPHO_11300"/>
<evidence type="ECO:0000313" key="3">
    <source>
        <dbReference type="Proteomes" id="UP000185491"/>
    </source>
</evidence>
<dbReference type="PROSITE" id="PS50943">
    <property type="entry name" value="HTH_CROC1"/>
    <property type="match status" value="1"/>
</dbReference>
<feature type="domain" description="HTH cro/C1-type" evidence="1">
    <location>
        <begin position="22"/>
        <end position="64"/>
    </location>
</feature>
<sequence>MPAQTINDRIAAALTRLQCSERDLAAETGISQFSISQIVSGQKTPTISEVMLITEALGLPFDQLSGSQIADRVEVAARSTNSSAMDEMRAQLVQLLEIEAHLTDMGL</sequence>
<protein>
    <recommendedName>
        <fullName evidence="1">HTH cro/C1-type domain-containing protein</fullName>
    </recommendedName>
</protein>
<accession>A0A1L7D6L7</accession>
<dbReference type="InterPro" id="IPR001387">
    <property type="entry name" value="Cro/C1-type_HTH"/>
</dbReference>
<dbReference type="EMBL" id="CP009249">
    <property type="protein sequence ID" value="APT93806.1"/>
    <property type="molecule type" value="Genomic_DNA"/>
</dbReference>
<dbReference type="KEGG" id="cpho:CPHO_11300"/>
<dbReference type="Pfam" id="PF01381">
    <property type="entry name" value="HTH_3"/>
    <property type="match status" value="1"/>
</dbReference>
<gene>
    <name evidence="2" type="ORF">CPHO_11300</name>
</gene>
<dbReference type="Gene3D" id="1.10.260.40">
    <property type="entry name" value="lambda repressor-like DNA-binding domains"/>
    <property type="match status" value="1"/>
</dbReference>
<evidence type="ECO:0000259" key="1">
    <source>
        <dbReference type="PROSITE" id="PS50943"/>
    </source>
</evidence>
<dbReference type="GO" id="GO:0003677">
    <property type="term" value="F:DNA binding"/>
    <property type="evidence" value="ECO:0007669"/>
    <property type="project" value="InterPro"/>
</dbReference>
<reference evidence="2 3" key="1">
    <citation type="submission" date="2014-08" db="EMBL/GenBank/DDBJ databases">
        <title>Complete genome sequence of Corynebacterium phocae M408/89/1(T)(=DSM 44612(T)), isolated from the common seal (Phoca vitulina).</title>
        <authorList>
            <person name="Ruckert C."/>
            <person name="Albersmeier A."/>
            <person name="Winkler A."/>
            <person name="Kalinowski J."/>
        </authorList>
    </citation>
    <scope>NUCLEOTIDE SEQUENCE [LARGE SCALE GENOMIC DNA]</scope>
    <source>
        <strain evidence="2 3">M408/89/1</strain>
    </source>
</reference>
<evidence type="ECO:0000313" key="2">
    <source>
        <dbReference type="EMBL" id="APT93806.1"/>
    </source>
</evidence>
<dbReference type="AlphaFoldDB" id="A0A1L7D6L7"/>
<dbReference type="CDD" id="cd00093">
    <property type="entry name" value="HTH_XRE"/>
    <property type="match status" value="1"/>
</dbReference>
<dbReference type="SMART" id="SM00530">
    <property type="entry name" value="HTH_XRE"/>
    <property type="match status" value="1"/>
</dbReference>
<organism evidence="2 3">
    <name type="scientific">Corynebacterium phocae</name>
    <dbReference type="NCBI Taxonomy" id="161895"/>
    <lineage>
        <taxon>Bacteria</taxon>
        <taxon>Bacillati</taxon>
        <taxon>Actinomycetota</taxon>
        <taxon>Actinomycetes</taxon>
        <taxon>Mycobacteriales</taxon>
        <taxon>Corynebacteriaceae</taxon>
        <taxon>Corynebacterium</taxon>
    </lineage>
</organism>